<gene>
    <name evidence="2" type="ORF">MNB_SV-8-397</name>
</gene>
<reference evidence="2" key="1">
    <citation type="submission" date="2016-10" db="EMBL/GenBank/DDBJ databases">
        <authorList>
            <person name="de Groot N.N."/>
        </authorList>
    </citation>
    <scope>NUCLEOTIDE SEQUENCE</scope>
</reference>
<dbReference type="InterPro" id="IPR017853">
    <property type="entry name" value="GH"/>
</dbReference>
<feature type="domain" description="DUF4434" evidence="1">
    <location>
        <begin position="12"/>
        <end position="210"/>
    </location>
</feature>
<dbReference type="Pfam" id="PF14488">
    <property type="entry name" value="DUF4434"/>
    <property type="match status" value="1"/>
</dbReference>
<dbReference type="Gene3D" id="3.20.20.80">
    <property type="entry name" value="Glycosidases"/>
    <property type="match status" value="1"/>
</dbReference>
<proteinExistence type="predicted"/>
<dbReference type="EMBL" id="FPHD01000019">
    <property type="protein sequence ID" value="SFV52382.1"/>
    <property type="molecule type" value="Genomic_DNA"/>
</dbReference>
<dbReference type="AlphaFoldDB" id="A0A1W1BFS9"/>
<sequence length="270" mass="32387">MYQPQEKDFIYPNWESRFKLLSQQGFKTVIIQWTSYGAHRFYEKHPYWIGNILKYAKQYKIGLIFGLYADPEYFKKIEKKRTDIKIYLKKLYRINLETARTLSLQLDKDEAFKGWYIYDEINDEAWQDNIRHKALTEYLHQLDHALDALTPNKKIMISAYFSNKTAPDAYAKLLNTALPEKWILLLQSGVGAGLVTPQKCQTYFKVFSKVYDHQWFPIIELFSFSGKIPKADYDIYLKQHKCSNKNNVLFSWRYFFNKDFLQHYIKENKI</sequence>
<protein>
    <recommendedName>
        <fullName evidence="1">DUF4434 domain-containing protein</fullName>
    </recommendedName>
</protein>
<name>A0A1W1BFS9_9ZZZZ</name>
<dbReference type="SUPFAM" id="SSF51445">
    <property type="entry name" value="(Trans)glycosidases"/>
    <property type="match status" value="1"/>
</dbReference>
<accession>A0A1W1BFS9</accession>
<evidence type="ECO:0000313" key="2">
    <source>
        <dbReference type="EMBL" id="SFV52382.1"/>
    </source>
</evidence>
<evidence type="ECO:0000259" key="1">
    <source>
        <dbReference type="Pfam" id="PF14488"/>
    </source>
</evidence>
<organism evidence="2">
    <name type="scientific">hydrothermal vent metagenome</name>
    <dbReference type="NCBI Taxonomy" id="652676"/>
    <lineage>
        <taxon>unclassified sequences</taxon>
        <taxon>metagenomes</taxon>
        <taxon>ecological metagenomes</taxon>
    </lineage>
</organism>
<dbReference type="InterPro" id="IPR027849">
    <property type="entry name" value="DUF4434"/>
</dbReference>